<reference evidence="10 11" key="1">
    <citation type="submission" date="2024-08" db="EMBL/GenBank/DDBJ databases">
        <authorList>
            <person name="Lu H."/>
        </authorList>
    </citation>
    <scope>NUCLEOTIDE SEQUENCE [LARGE SCALE GENOMIC DNA]</scope>
    <source>
        <strain evidence="10 11">LKC17W</strain>
    </source>
</reference>
<feature type="transmembrane region" description="Helical" evidence="7">
    <location>
        <begin position="168"/>
        <end position="189"/>
    </location>
</feature>
<evidence type="ECO:0000256" key="5">
    <source>
        <dbReference type="ARBA" id="ARBA00022989"/>
    </source>
</evidence>
<dbReference type="SUPFAM" id="SSF82689">
    <property type="entry name" value="Mechanosensitive channel protein MscS (YggB), C-terminal domain"/>
    <property type="match status" value="1"/>
</dbReference>
<dbReference type="Pfam" id="PF00924">
    <property type="entry name" value="MS_channel_2nd"/>
    <property type="match status" value="1"/>
</dbReference>
<feature type="transmembrane region" description="Helical" evidence="7">
    <location>
        <begin position="241"/>
        <end position="263"/>
    </location>
</feature>
<proteinExistence type="inferred from homology"/>
<sequence>MHQPLSLNELQALLGRVFSAEALAEWALLLGCLAVAGLVSWALSRAVTRRDHSVLFGDRVIDGALFPLLALALAFGARRLMPLWELAPALFKLALPVLVSLAVIRVIARVLRAAWPDSAPIRLVERIGSWLMWLGAVLWITGLLPIILDELDDIGWKFGTVRLTLRNLIEGGLTAALVLVVALWISAAIESRLLQRESMDLSMRKIAASAIRALLLFVGLLFALSAAGIDLTALGVLGGALGVGLGFGLQKLAANYVSGFVILAERSLRIGDMVKVDNFEGRVTDIKTRYTVIRSLGGKEAIVPNEMLITQRVENSSLADPRVLLSTVVQVDYGCDVEAVIAALAKAVAAVPRVLVEPRPAVQLSRFADSGLELTAFFWIADPENGAGGVRSDVNLAILRTLGELGVEIPYPQQVQRQLKSESSTTR</sequence>
<accession>A0ABW7FJC2</accession>
<dbReference type="PANTHER" id="PTHR30347:SF1">
    <property type="entry name" value="MECHANOSENSITIVE CHANNEL MSCK"/>
    <property type="match status" value="1"/>
</dbReference>
<dbReference type="InterPro" id="IPR010920">
    <property type="entry name" value="LSM_dom_sf"/>
</dbReference>
<keyword evidence="4 7" id="KW-0812">Transmembrane</keyword>
<dbReference type="RefSeq" id="WP_394397765.1">
    <property type="nucleotide sequence ID" value="NZ_JBIGHW010000005.1"/>
</dbReference>
<comment type="caution">
    <text evidence="10">The sequence shown here is derived from an EMBL/GenBank/DDBJ whole genome shotgun (WGS) entry which is preliminary data.</text>
</comment>
<feature type="transmembrane region" description="Helical" evidence="7">
    <location>
        <begin position="60"/>
        <end position="77"/>
    </location>
</feature>
<keyword evidence="3" id="KW-1003">Cell membrane</keyword>
<dbReference type="Gene3D" id="3.30.70.100">
    <property type="match status" value="1"/>
</dbReference>
<evidence type="ECO:0000256" key="1">
    <source>
        <dbReference type="ARBA" id="ARBA00004651"/>
    </source>
</evidence>
<evidence type="ECO:0000259" key="9">
    <source>
        <dbReference type="Pfam" id="PF21082"/>
    </source>
</evidence>
<comment type="subcellular location">
    <subcellularLocation>
        <location evidence="1">Cell membrane</location>
        <topology evidence="1">Multi-pass membrane protein</topology>
    </subcellularLocation>
</comment>
<dbReference type="PANTHER" id="PTHR30347">
    <property type="entry name" value="POTASSIUM CHANNEL RELATED"/>
    <property type="match status" value="1"/>
</dbReference>
<evidence type="ECO:0000313" key="11">
    <source>
        <dbReference type="Proteomes" id="UP001606301"/>
    </source>
</evidence>
<evidence type="ECO:0000259" key="8">
    <source>
        <dbReference type="Pfam" id="PF00924"/>
    </source>
</evidence>
<protein>
    <submittedName>
        <fullName evidence="10">Mechanosensitive ion channel family protein</fullName>
    </submittedName>
</protein>
<comment type="similarity">
    <text evidence="2">Belongs to the MscS (TC 1.A.23) family.</text>
</comment>
<keyword evidence="6 7" id="KW-0472">Membrane</keyword>
<dbReference type="InterPro" id="IPR023408">
    <property type="entry name" value="MscS_beta-dom_sf"/>
</dbReference>
<evidence type="ECO:0000256" key="6">
    <source>
        <dbReference type="ARBA" id="ARBA00023136"/>
    </source>
</evidence>
<keyword evidence="11" id="KW-1185">Reference proteome</keyword>
<evidence type="ECO:0000256" key="4">
    <source>
        <dbReference type="ARBA" id="ARBA00022692"/>
    </source>
</evidence>
<dbReference type="Pfam" id="PF21082">
    <property type="entry name" value="MS_channel_3rd"/>
    <property type="match status" value="1"/>
</dbReference>
<feature type="domain" description="Mechanosensitive ion channel MscS C-terminal" evidence="9">
    <location>
        <begin position="327"/>
        <end position="409"/>
    </location>
</feature>
<dbReference type="Gene3D" id="2.30.30.60">
    <property type="match status" value="1"/>
</dbReference>
<evidence type="ECO:0000256" key="7">
    <source>
        <dbReference type="SAM" id="Phobius"/>
    </source>
</evidence>
<feature type="domain" description="Mechanosensitive ion channel MscS" evidence="8">
    <location>
        <begin position="252"/>
        <end position="317"/>
    </location>
</feature>
<name>A0ABW7FJC2_9BURK</name>
<dbReference type="SUPFAM" id="SSF50182">
    <property type="entry name" value="Sm-like ribonucleoproteins"/>
    <property type="match status" value="1"/>
</dbReference>
<dbReference type="EMBL" id="JBIGHW010000005">
    <property type="protein sequence ID" value="MFG6441449.1"/>
    <property type="molecule type" value="Genomic_DNA"/>
</dbReference>
<organism evidence="10 11">
    <name type="scientific">Pelomonas margarita</name>
    <dbReference type="NCBI Taxonomy" id="3299031"/>
    <lineage>
        <taxon>Bacteria</taxon>
        <taxon>Pseudomonadati</taxon>
        <taxon>Pseudomonadota</taxon>
        <taxon>Betaproteobacteria</taxon>
        <taxon>Burkholderiales</taxon>
        <taxon>Sphaerotilaceae</taxon>
        <taxon>Roseateles</taxon>
    </lineage>
</organism>
<feature type="transmembrane region" description="Helical" evidence="7">
    <location>
        <begin position="210"/>
        <end position="229"/>
    </location>
</feature>
<dbReference type="InterPro" id="IPR049278">
    <property type="entry name" value="MS_channel_C"/>
</dbReference>
<evidence type="ECO:0000256" key="2">
    <source>
        <dbReference type="ARBA" id="ARBA00008017"/>
    </source>
</evidence>
<dbReference type="InterPro" id="IPR006685">
    <property type="entry name" value="MscS_channel_2nd"/>
</dbReference>
<evidence type="ECO:0000313" key="10">
    <source>
        <dbReference type="EMBL" id="MFG6441449.1"/>
    </source>
</evidence>
<dbReference type="Gene3D" id="1.10.287.1260">
    <property type="match status" value="1"/>
</dbReference>
<evidence type="ECO:0000256" key="3">
    <source>
        <dbReference type="ARBA" id="ARBA00022475"/>
    </source>
</evidence>
<feature type="transmembrane region" description="Helical" evidence="7">
    <location>
        <begin position="26"/>
        <end position="48"/>
    </location>
</feature>
<gene>
    <name evidence="10" type="ORF">ACG0Z3_12245</name>
</gene>
<feature type="transmembrane region" description="Helical" evidence="7">
    <location>
        <begin position="89"/>
        <end position="108"/>
    </location>
</feature>
<dbReference type="InterPro" id="IPR011014">
    <property type="entry name" value="MscS_channel_TM-2"/>
</dbReference>
<dbReference type="SUPFAM" id="SSF82861">
    <property type="entry name" value="Mechanosensitive channel protein MscS (YggB), transmembrane region"/>
    <property type="match status" value="1"/>
</dbReference>
<keyword evidence="5 7" id="KW-1133">Transmembrane helix</keyword>
<feature type="transmembrane region" description="Helical" evidence="7">
    <location>
        <begin position="129"/>
        <end position="148"/>
    </location>
</feature>
<dbReference type="InterPro" id="IPR052702">
    <property type="entry name" value="MscS-like_channel"/>
</dbReference>
<dbReference type="Proteomes" id="UP001606301">
    <property type="component" value="Unassembled WGS sequence"/>
</dbReference>
<dbReference type="InterPro" id="IPR011066">
    <property type="entry name" value="MscS_channel_C_sf"/>
</dbReference>